<reference evidence="1 2" key="1">
    <citation type="submission" date="2018-02" db="EMBL/GenBank/DDBJ databases">
        <title>Discovery of a pederin family compound in a non-symbiotic bloom-forming cyanobacterium.</title>
        <authorList>
            <person name="Kust A."/>
            <person name="Mares J."/>
            <person name="Jokela J."/>
            <person name="Urajova P."/>
            <person name="Hajek J."/>
            <person name="Saurav K."/>
            <person name="Voracova K."/>
            <person name="Fewer D.P."/>
            <person name="Haapaniemi E."/>
            <person name="Permi P."/>
            <person name="Rehakova K."/>
            <person name="Sivonen K."/>
            <person name="Hrouzek P."/>
        </authorList>
    </citation>
    <scope>NUCLEOTIDE SEQUENCE [LARGE SCALE GENOMIC DNA]</scope>
    <source>
        <strain evidence="1 2">CHARLIE-1</strain>
    </source>
</reference>
<name>A0A2S6CV45_9CYAN</name>
<dbReference type="Proteomes" id="UP000239589">
    <property type="component" value="Unassembled WGS sequence"/>
</dbReference>
<organism evidence="1 2">
    <name type="scientific">Cuspidothrix issatschenkoi CHARLIE-1</name>
    <dbReference type="NCBI Taxonomy" id="2052836"/>
    <lineage>
        <taxon>Bacteria</taxon>
        <taxon>Bacillati</taxon>
        <taxon>Cyanobacteriota</taxon>
        <taxon>Cyanophyceae</taxon>
        <taxon>Nostocales</taxon>
        <taxon>Aphanizomenonaceae</taxon>
        <taxon>Cuspidothrix</taxon>
    </lineage>
</organism>
<accession>A0A2S6CV45</accession>
<keyword evidence="2" id="KW-1185">Reference proteome</keyword>
<protein>
    <submittedName>
        <fullName evidence="1">Uncharacterized protein</fullName>
    </submittedName>
</protein>
<dbReference type="AlphaFoldDB" id="A0A2S6CV45"/>
<sequence length="59" mass="6933">MKRNISRELMKEELANEVVFPDLSPKSSNPYKIWIMGFHTASKINLVKNARNRFSIRII</sequence>
<proteinExistence type="predicted"/>
<gene>
    <name evidence="1" type="ORF">CUN59_09040</name>
</gene>
<dbReference type="EMBL" id="PGEM01000059">
    <property type="protein sequence ID" value="PPJ63644.1"/>
    <property type="molecule type" value="Genomic_DNA"/>
</dbReference>
<evidence type="ECO:0000313" key="1">
    <source>
        <dbReference type="EMBL" id="PPJ63644.1"/>
    </source>
</evidence>
<comment type="caution">
    <text evidence="1">The sequence shown here is derived from an EMBL/GenBank/DDBJ whole genome shotgun (WGS) entry which is preliminary data.</text>
</comment>
<evidence type="ECO:0000313" key="2">
    <source>
        <dbReference type="Proteomes" id="UP000239589"/>
    </source>
</evidence>